<sequence length="334" mass="37627">MALFDECYSAEADVSLAPKDLDKFWAAQLARLKKVPLEVQTKKKVSRKLFTEQNLAVDFQSVDKYHMSAQFIAPRKLIGKPPLVVIFPDYGKETVAYKGLMNAGIAQLVVRMRGHEAPRPVQSEDKLNPVKKKDEREQSYGYFGERLLDPAEYYANKIYLDAFRALEVARLRKEIDTSRMGIIGQGVGAAQALFVAAYMQRGDALFLENPAFLHLDETQNISDADYAREINDAARGSKKVKQQIKENLRYFDPVYFAKKISASTAFSVNLTNKIAVPHGAFALFHLLKNEKDMFLFTEGDAAALADEKRKTALNAVRYFREKLLGQVSAPDAED</sequence>
<evidence type="ECO:0000313" key="4">
    <source>
        <dbReference type="Proteomes" id="UP000006048"/>
    </source>
</evidence>
<accession>I4BAP7</accession>
<dbReference type="InterPro" id="IPR039069">
    <property type="entry name" value="CE7"/>
</dbReference>
<dbReference type="GO" id="GO:0052689">
    <property type="term" value="F:carboxylic ester hydrolase activity"/>
    <property type="evidence" value="ECO:0007669"/>
    <property type="project" value="TreeGrafter"/>
</dbReference>
<dbReference type="SUPFAM" id="SSF53474">
    <property type="entry name" value="alpha/beta-Hydrolases"/>
    <property type="match status" value="1"/>
</dbReference>
<proteinExistence type="predicted"/>
<dbReference type="OrthoDB" id="9770528at2"/>
<reference evidence="3 4" key="1">
    <citation type="submission" date="2012-06" db="EMBL/GenBank/DDBJ databases">
        <title>The complete chromosome of genome of Turneriella parva DSM 21527.</title>
        <authorList>
            <consortium name="US DOE Joint Genome Institute (JGI-PGF)"/>
            <person name="Lucas S."/>
            <person name="Han J."/>
            <person name="Lapidus A."/>
            <person name="Bruce D."/>
            <person name="Goodwin L."/>
            <person name="Pitluck S."/>
            <person name="Peters L."/>
            <person name="Kyrpides N."/>
            <person name="Mavromatis K."/>
            <person name="Ivanova N."/>
            <person name="Mikhailova N."/>
            <person name="Chertkov O."/>
            <person name="Detter J.C."/>
            <person name="Tapia R."/>
            <person name="Han C."/>
            <person name="Land M."/>
            <person name="Hauser L."/>
            <person name="Markowitz V."/>
            <person name="Cheng J.-F."/>
            <person name="Hugenholtz P."/>
            <person name="Woyke T."/>
            <person name="Wu D."/>
            <person name="Gronow S."/>
            <person name="Wellnitz S."/>
            <person name="Brambilla E."/>
            <person name="Klenk H.-P."/>
            <person name="Eisen J.A."/>
        </authorList>
    </citation>
    <scope>NUCLEOTIDE SEQUENCE [LARGE SCALE GENOMIC DNA]</scope>
    <source>
        <strain evidence="4">ATCC BAA-1111 / DSM 21527 / NCTC 11395 / H</strain>
    </source>
</reference>
<evidence type="ECO:0000259" key="2">
    <source>
        <dbReference type="Pfam" id="PF05448"/>
    </source>
</evidence>
<dbReference type="GO" id="GO:0005976">
    <property type="term" value="P:polysaccharide metabolic process"/>
    <property type="evidence" value="ECO:0007669"/>
    <property type="project" value="TreeGrafter"/>
</dbReference>
<dbReference type="STRING" id="869212.Turpa_3720"/>
<dbReference type="RefSeq" id="WP_014804831.1">
    <property type="nucleotide sequence ID" value="NC_018020.1"/>
</dbReference>
<organism evidence="3 4">
    <name type="scientific">Turneriella parva (strain ATCC BAA-1111 / DSM 21527 / NCTC 11395 / H)</name>
    <name type="common">Leptospira parva</name>
    <dbReference type="NCBI Taxonomy" id="869212"/>
    <lineage>
        <taxon>Bacteria</taxon>
        <taxon>Pseudomonadati</taxon>
        <taxon>Spirochaetota</taxon>
        <taxon>Spirochaetia</taxon>
        <taxon>Leptospirales</taxon>
        <taxon>Leptospiraceae</taxon>
        <taxon>Turneriella</taxon>
    </lineage>
</organism>
<dbReference type="PANTHER" id="PTHR40111:SF1">
    <property type="entry name" value="CEPHALOSPORIN-C DEACETYLASE"/>
    <property type="match status" value="1"/>
</dbReference>
<dbReference type="InterPro" id="IPR008391">
    <property type="entry name" value="AXE1_dom"/>
</dbReference>
<name>I4BAP7_TURPD</name>
<dbReference type="KEGG" id="tpx:Turpa_3720"/>
<dbReference type="AlphaFoldDB" id="I4BAP7"/>
<keyword evidence="4" id="KW-1185">Reference proteome</keyword>
<dbReference type="HOGENOM" id="CLU_054209_2_0_12"/>
<dbReference type="Proteomes" id="UP000006048">
    <property type="component" value="Chromosome"/>
</dbReference>
<feature type="binding site" evidence="1">
    <location>
        <position position="90"/>
    </location>
    <ligand>
        <name>substrate</name>
    </ligand>
</feature>
<dbReference type="PANTHER" id="PTHR40111">
    <property type="entry name" value="CEPHALOSPORIN-C DEACETYLASE"/>
    <property type="match status" value="1"/>
</dbReference>
<gene>
    <name evidence="3" type="ordered locus">Turpa_3720</name>
</gene>
<dbReference type="InterPro" id="IPR029058">
    <property type="entry name" value="AB_hydrolase_fold"/>
</dbReference>
<dbReference type="Gene3D" id="3.40.50.1820">
    <property type="entry name" value="alpha/beta hydrolase"/>
    <property type="match status" value="1"/>
</dbReference>
<dbReference type="EMBL" id="CP002959">
    <property type="protein sequence ID" value="AFM14354.1"/>
    <property type="molecule type" value="Genomic_DNA"/>
</dbReference>
<feature type="domain" description="Acetyl xylan esterase" evidence="2">
    <location>
        <begin position="15"/>
        <end position="305"/>
    </location>
</feature>
<evidence type="ECO:0000256" key="1">
    <source>
        <dbReference type="PIRSR" id="PIRSR639069-2"/>
    </source>
</evidence>
<dbReference type="Pfam" id="PF05448">
    <property type="entry name" value="AXE1"/>
    <property type="match status" value="1"/>
</dbReference>
<protein>
    <submittedName>
        <fullName evidence="3">Acetyl xylan esterase</fullName>
    </submittedName>
</protein>
<evidence type="ECO:0000313" key="3">
    <source>
        <dbReference type="EMBL" id="AFM14354.1"/>
    </source>
</evidence>